<evidence type="ECO:0000259" key="2">
    <source>
        <dbReference type="Pfam" id="PF00326"/>
    </source>
</evidence>
<dbReference type="PANTHER" id="PTHR42776:SF27">
    <property type="entry name" value="DIPEPTIDYL PEPTIDASE FAMILY MEMBER 6"/>
    <property type="match status" value="1"/>
</dbReference>
<keyword evidence="4" id="KW-1185">Reference proteome</keyword>
<protein>
    <submittedName>
        <fullName evidence="3">S9 family peptidase</fullName>
        <ecNumber evidence="3">3.4.-.-</ecNumber>
    </submittedName>
</protein>
<evidence type="ECO:0000313" key="4">
    <source>
        <dbReference type="Proteomes" id="UP001156831"/>
    </source>
</evidence>
<dbReference type="Pfam" id="PF00326">
    <property type="entry name" value="Peptidase_S9"/>
    <property type="match status" value="1"/>
</dbReference>
<dbReference type="SUPFAM" id="SSF82171">
    <property type="entry name" value="DPP6 N-terminal domain-like"/>
    <property type="match status" value="1"/>
</dbReference>
<name>A0ABT6JMP8_9GAMM</name>
<dbReference type="SUPFAM" id="SSF53474">
    <property type="entry name" value="alpha/beta-Hydrolases"/>
    <property type="match status" value="1"/>
</dbReference>
<dbReference type="PANTHER" id="PTHR42776">
    <property type="entry name" value="SERINE PEPTIDASE S9 FAMILY MEMBER"/>
    <property type="match status" value="1"/>
</dbReference>
<feature type="domain" description="Peptidase S9 prolyl oligopeptidase catalytic" evidence="2">
    <location>
        <begin position="424"/>
        <end position="633"/>
    </location>
</feature>
<reference evidence="3 4" key="1">
    <citation type="submission" date="2023-04" db="EMBL/GenBank/DDBJ databases">
        <title>Luteimonas sp. M1R5S18.</title>
        <authorList>
            <person name="Sun J.-Q."/>
        </authorList>
    </citation>
    <scope>NUCLEOTIDE SEQUENCE [LARGE SCALE GENOMIC DNA]</scope>
    <source>
        <strain evidence="3 4">M1R5S18</strain>
    </source>
</reference>
<dbReference type="InterPro" id="IPR029058">
    <property type="entry name" value="AB_hydrolase_fold"/>
</dbReference>
<comment type="caution">
    <text evidence="3">The sequence shown here is derived from an EMBL/GenBank/DDBJ whole genome shotgun (WGS) entry which is preliminary data.</text>
</comment>
<sequence>MLPPAGAWALDVQDFVRTGSFEDLKISPRGDYFAATVPLDDRTALAILRRSDNALVATANLGENTHVSEFTWVDDDRVLFSDARKFGRLDQPQMAGNLYVTSASGARTEILVGQHVDVPTLGTSIRGKKAEPVAAFLVDELWAEQDFVLISVAPFTDDPFTRIEKMSLSSGRRVPVGRAPVRRARFLADHSGTVRAAYGAGADNVNKLYLRDDEGSAWRLVNDESTSGRIEWPIGFSEDDSVVYLQSEQIDGPDAIVAMDAGSGGRTTVLVDDEVAPEAIIYRPYTRIPVGARFMDGMDRTAFFDAESPVARQYRSLEAAFPGQSVTVTSATRDGKYLLIQTTSDRNPGDFFLFDTLAKKAQHVVSRREWFDPAEMAEMKPFAITARDGLRLQGYLTIPPGSDGRNLPFVVMPHGGPFGVYDRWMFNDEAQLLAAAGYGVLQVNFRGSGNRGRRFESAGARQWGRTMQDDVTDATRWAIEQEIADPARLCIYGASYGAYAALMGVAREPGLYRCAAGYVGVYDLPLMHGTGDIQRRGSGETYLREWIGPPEELQAVSPTRMADRILAPVFLAAGGEDDRAPIEHTRRMERALRAAGREVETLYYPTEGHGFYREANRMEFYRRLLSFLSRNIGTQTPAAH</sequence>
<proteinExistence type="predicted"/>
<dbReference type="EMBL" id="JARXRN010000028">
    <property type="protein sequence ID" value="MDH5831884.1"/>
    <property type="molecule type" value="Genomic_DNA"/>
</dbReference>
<organism evidence="3 4">
    <name type="scientific">Luteimonas rhizosphaericola</name>
    <dbReference type="NCBI Taxonomy" id="3042024"/>
    <lineage>
        <taxon>Bacteria</taxon>
        <taxon>Pseudomonadati</taxon>
        <taxon>Pseudomonadota</taxon>
        <taxon>Gammaproteobacteria</taxon>
        <taxon>Lysobacterales</taxon>
        <taxon>Lysobacteraceae</taxon>
        <taxon>Luteimonas</taxon>
    </lineage>
</organism>
<accession>A0ABT6JMP8</accession>
<dbReference type="RefSeq" id="WP_280602836.1">
    <property type="nucleotide sequence ID" value="NZ_JARXRN010000028.1"/>
</dbReference>
<dbReference type="GO" id="GO:0016787">
    <property type="term" value="F:hydrolase activity"/>
    <property type="evidence" value="ECO:0007669"/>
    <property type="project" value="UniProtKB-KW"/>
</dbReference>
<dbReference type="EC" id="3.4.-.-" evidence="3"/>
<keyword evidence="1 3" id="KW-0378">Hydrolase</keyword>
<gene>
    <name evidence="3" type="ORF">QFW80_15285</name>
</gene>
<dbReference type="Gene3D" id="3.40.50.1820">
    <property type="entry name" value="alpha/beta hydrolase"/>
    <property type="match status" value="1"/>
</dbReference>
<evidence type="ECO:0000313" key="3">
    <source>
        <dbReference type="EMBL" id="MDH5831884.1"/>
    </source>
</evidence>
<dbReference type="InterPro" id="IPR001375">
    <property type="entry name" value="Peptidase_S9_cat"/>
</dbReference>
<evidence type="ECO:0000256" key="1">
    <source>
        <dbReference type="ARBA" id="ARBA00022801"/>
    </source>
</evidence>
<dbReference type="Proteomes" id="UP001156831">
    <property type="component" value="Unassembled WGS sequence"/>
</dbReference>